<evidence type="ECO:0000256" key="8">
    <source>
        <dbReference type="ARBA" id="ARBA00023136"/>
    </source>
</evidence>
<evidence type="ECO:0000256" key="12">
    <source>
        <dbReference type="ARBA" id="ARBA00023224"/>
    </source>
</evidence>
<evidence type="ECO:0000259" key="14">
    <source>
        <dbReference type="PROSITE" id="PS50262"/>
    </source>
</evidence>
<keyword evidence="2" id="KW-1003">Cell membrane</keyword>
<dbReference type="InterPro" id="IPR000725">
    <property type="entry name" value="Olfact_rcpt"/>
</dbReference>
<organism evidence="15 16">
    <name type="scientific">Ranitomeya imitator</name>
    <name type="common">mimic poison frog</name>
    <dbReference type="NCBI Taxonomy" id="111125"/>
    <lineage>
        <taxon>Eukaryota</taxon>
        <taxon>Metazoa</taxon>
        <taxon>Chordata</taxon>
        <taxon>Craniata</taxon>
        <taxon>Vertebrata</taxon>
        <taxon>Euteleostomi</taxon>
        <taxon>Amphibia</taxon>
        <taxon>Batrachia</taxon>
        <taxon>Anura</taxon>
        <taxon>Neobatrachia</taxon>
        <taxon>Hyloidea</taxon>
        <taxon>Dendrobatidae</taxon>
        <taxon>Dendrobatinae</taxon>
        <taxon>Ranitomeya</taxon>
    </lineage>
</organism>
<dbReference type="EMBL" id="CAUEEQ010017627">
    <property type="protein sequence ID" value="CAJ0940591.1"/>
    <property type="molecule type" value="Genomic_DNA"/>
</dbReference>
<dbReference type="InterPro" id="IPR000276">
    <property type="entry name" value="GPCR_Rhodpsn"/>
</dbReference>
<comment type="subcellular location">
    <subcellularLocation>
        <location evidence="1">Cell membrane</location>
        <topology evidence="1">Multi-pass membrane protein</topology>
    </subcellularLocation>
</comment>
<evidence type="ECO:0000256" key="6">
    <source>
        <dbReference type="ARBA" id="ARBA00022989"/>
    </source>
</evidence>
<comment type="caution">
    <text evidence="15">The sequence shown here is derived from an EMBL/GenBank/DDBJ whole genome shotgun (WGS) entry which is preliminary data.</text>
</comment>
<feature type="transmembrane region" description="Helical" evidence="13">
    <location>
        <begin position="72"/>
        <end position="96"/>
    </location>
</feature>
<evidence type="ECO:0000256" key="2">
    <source>
        <dbReference type="ARBA" id="ARBA00022475"/>
    </source>
</evidence>
<evidence type="ECO:0000256" key="10">
    <source>
        <dbReference type="ARBA" id="ARBA00023170"/>
    </source>
</evidence>
<keyword evidence="4 13" id="KW-0812">Transmembrane</keyword>
<keyword evidence="11" id="KW-0325">Glycoprotein</keyword>
<dbReference type="InterPro" id="IPR050939">
    <property type="entry name" value="Olfactory_GPCR1"/>
</dbReference>
<accession>A0ABN9LH84</accession>
<evidence type="ECO:0000256" key="3">
    <source>
        <dbReference type="ARBA" id="ARBA00022606"/>
    </source>
</evidence>
<keyword evidence="5" id="KW-0552">Olfaction</keyword>
<evidence type="ECO:0000313" key="16">
    <source>
        <dbReference type="Proteomes" id="UP001176940"/>
    </source>
</evidence>
<sequence>MPKSFPGSLVAGESCLCDSSPATTQRLTNDHGQVVSLVVIVDEYSLTMCGTNQTAFHEFILLGFHNFHHIKVLLFCLFFVVYVLIVAENCFIITLVSTCHHLHVPMYFFLRNLALADLLLTSNITPKLLQVTWLERTTISKTSCFIQYYFHCIATYTQSLILTAMAFDRYLAICHPLRYTVLMNQKLCLHLSFWPWAIGIFLIPSEMAFIGQLEFCNTDKIDHFFCDFAPILEMSSSDTSKVVFEDFFLSILLAFSPFILVIISYICIFIAIIKITSNDGRRKAFSTCSSHLAAVLLSIPIPQVSGIGRYLRNRNSDTDFRYSPRIGYRNRKFPEFKLQAAANEE</sequence>
<keyword evidence="10" id="KW-0675">Receptor</keyword>
<dbReference type="PANTHER" id="PTHR24242:SF394">
    <property type="entry name" value="OLFACTORY RECEPTOR 154-LIKE"/>
    <property type="match status" value="1"/>
</dbReference>
<evidence type="ECO:0000256" key="7">
    <source>
        <dbReference type="ARBA" id="ARBA00023040"/>
    </source>
</evidence>
<name>A0ABN9LH84_9NEOB</name>
<dbReference type="Pfam" id="PF13853">
    <property type="entry name" value="7tm_4"/>
    <property type="match status" value="1"/>
</dbReference>
<feature type="transmembrane region" description="Helical" evidence="13">
    <location>
        <begin position="187"/>
        <end position="205"/>
    </location>
</feature>
<keyword evidence="9" id="KW-1015">Disulfide bond</keyword>
<evidence type="ECO:0000256" key="4">
    <source>
        <dbReference type="ARBA" id="ARBA00022692"/>
    </source>
</evidence>
<evidence type="ECO:0000256" key="1">
    <source>
        <dbReference type="ARBA" id="ARBA00004651"/>
    </source>
</evidence>
<keyword evidence="6 13" id="KW-1133">Transmembrane helix</keyword>
<evidence type="ECO:0000313" key="15">
    <source>
        <dbReference type="EMBL" id="CAJ0940591.1"/>
    </source>
</evidence>
<dbReference type="PROSITE" id="PS50262">
    <property type="entry name" value="G_PROTEIN_RECEP_F1_2"/>
    <property type="match status" value="1"/>
</dbReference>
<feature type="transmembrane region" description="Helical" evidence="13">
    <location>
        <begin position="146"/>
        <end position="167"/>
    </location>
</feature>
<evidence type="ECO:0000256" key="5">
    <source>
        <dbReference type="ARBA" id="ARBA00022725"/>
    </source>
</evidence>
<dbReference type="Gene3D" id="1.20.1070.10">
    <property type="entry name" value="Rhodopsin 7-helix transmembrane proteins"/>
    <property type="match status" value="1"/>
</dbReference>
<gene>
    <name evidence="15" type="ORF">RIMI_LOCUS8757378</name>
</gene>
<dbReference type="PRINTS" id="PR00237">
    <property type="entry name" value="GPCRRHODOPSN"/>
</dbReference>
<evidence type="ECO:0000256" key="13">
    <source>
        <dbReference type="SAM" id="Phobius"/>
    </source>
</evidence>
<feature type="domain" description="G-protein coupled receptors family 1 profile" evidence="14">
    <location>
        <begin position="88"/>
        <end position="297"/>
    </location>
</feature>
<reference evidence="15" key="1">
    <citation type="submission" date="2023-07" db="EMBL/GenBank/DDBJ databases">
        <authorList>
            <person name="Stuckert A."/>
        </authorList>
    </citation>
    <scope>NUCLEOTIDE SEQUENCE</scope>
</reference>
<feature type="transmembrane region" description="Helical" evidence="13">
    <location>
        <begin position="247"/>
        <end position="273"/>
    </location>
</feature>
<keyword evidence="8 13" id="KW-0472">Membrane</keyword>
<dbReference type="PANTHER" id="PTHR24242">
    <property type="entry name" value="G-PROTEIN COUPLED RECEPTOR"/>
    <property type="match status" value="1"/>
</dbReference>
<dbReference type="InterPro" id="IPR017452">
    <property type="entry name" value="GPCR_Rhodpsn_7TM"/>
</dbReference>
<keyword evidence="12" id="KW-0807">Transducer</keyword>
<proteinExistence type="predicted"/>
<evidence type="ECO:0000256" key="9">
    <source>
        <dbReference type="ARBA" id="ARBA00023157"/>
    </source>
</evidence>
<dbReference type="SUPFAM" id="SSF81321">
    <property type="entry name" value="Family A G protein-coupled receptor-like"/>
    <property type="match status" value="1"/>
</dbReference>
<evidence type="ECO:0000256" key="11">
    <source>
        <dbReference type="ARBA" id="ARBA00023180"/>
    </source>
</evidence>
<protein>
    <recommendedName>
        <fullName evidence="14">G-protein coupled receptors family 1 profile domain-containing protein</fullName>
    </recommendedName>
</protein>
<keyword evidence="3" id="KW-0716">Sensory transduction</keyword>
<dbReference type="Proteomes" id="UP001176940">
    <property type="component" value="Unassembled WGS sequence"/>
</dbReference>
<keyword evidence="7" id="KW-0297">G-protein coupled receptor</keyword>
<keyword evidence="16" id="KW-1185">Reference proteome</keyword>
<dbReference type="PRINTS" id="PR00245">
    <property type="entry name" value="OLFACTORYR"/>
</dbReference>